<dbReference type="GO" id="GO:0006338">
    <property type="term" value="P:chromatin remodeling"/>
    <property type="evidence" value="ECO:0007669"/>
    <property type="project" value="TreeGrafter"/>
</dbReference>
<proteinExistence type="predicted"/>
<sequence>MAEDDPAPAAAATFSWRDPHPIFVIVLVGQEEIPFGVHKDLVCNKSAFFSSHFEMQSNDQLEHIVKLPEVEPEVFGLAQNFMYTRAVFQHDETPPGYDTLISLYHAGARLEIHGLCKETLHAMEECRRITQHIPATPLLVQAWENTPDGSPLRKLLLQWAAEYVRSSESRGEFTRSLPHNVLSDLVVVMSNPDFGVVKNGPSSSSTSSSSSLSQGLPSRRRNAHDTDHAAAGDGPEWPVPPPLKHRHSDAGHKTNGRKASRASLPAPLKPSKKQRVNISIAPGRPFDEAEKLVFCADLIGRMLSGPGFWTRLVGPFKDAVNPLADGVPDYLDKITRPMDLSTIKAKMDRREYATADDFAADVRQICKNCYAYHPKGNPTWEACAKFEDHFEKNFAGMEKWLLKMGGEEPA</sequence>
<evidence type="ECO:0000259" key="5">
    <source>
        <dbReference type="PROSITE" id="PS50097"/>
    </source>
</evidence>
<gene>
    <name evidence="6" type="ORF">Micbo1qcDRAFT_192571</name>
</gene>
<feature type="region of interest" description="Disordered" evidence="3">
    <location>
        <begin position="198"/>
        <end position="274"/>
    </location>
</feature>
<keyword evidence="1 2" id="KW-0103">Bromodomain</keyword>
<dbReference type="InterPro" id="IPR000210">
    <property type="entry name" value="BTB/POZ_dom"/>
</dbReference>
<dbReference type="InterPro" id="IPR036427">
    <property type="entry name" value="Bromodomain-like_sf"/>
</dbReference>
<dbReference type="EMBL" id="KQ964246">
    <property type="protein sequence ID" value="KXJ95604.1"/>
    <property type="molecule type" value="Genomic_DNA"/>
</dbReference>
<feature type="compositionally biased region" description="Low complexity" evidence="3">
    <location>
        <begin position="202"/>
        <end position="213"/>
    </location>
</feature>
<dbReference type="OrthoDB" id="21449at2759"/>
<dbReference type="PROSITE" id="PS50014">
    <property type="entry name" value="BROMODOMAIN_2"/>
    <property type="match status" value="1"/>
</dbReference>
<reference evidence="7" key="1">
    <citation type="submission" date="2016-02" db="EMBL/GenBank/DDBJ databases">
        <title>Draft genome sequence of Microdochium bolleyi, a fungal endophyte of beachgrass.</title>
        <authorList>
            <consortium name="DOE Joint Genome Institute"/>
            <person name="David A.S."/>
            <person name="May G."/>
            <person name="Haridas S."/>
            <person name="Lim J."/>
            <person name="Wang M."/>
            <person name="Labutti K."/>
            <person name="Lipzen A."/>
            <person name="Barry K."/>
            <person name="Grigoriev I.V."/>
        </authorList>
    </citation>
    <scope>NUCLEOTIDE SEQUENCE [LARGE SCALE GENOMIC DNA]</scope>
    <source>
        <strain evidence="7">J235TASD1</strain>
    </source>
</reference>
<evidence type="ECO:0000259" key="4">
    <source>
        <dbReference type="PROSITE" id="PS50014"/>
    </source>
</evidence>
<dbReference type="PROSITE" id="PS50097">
    <property type="entry name" value="BTB"/>
    <property type="match status" value="1"/>
</dbReference>
<dbReference type="CDD" id="cd18186">
    <property type="entry name" value="BTB_POZ_ZBTB_KLHL-like"/>
    <property type="match status" value="1"/>
</dbReference>
<dbReference type="InParanoid" id="A0A136JEN7"/>
<dbReference type="SUPFAM" id="SSF54695">
    <property type="entry name" value="POZ domain"/>
    <property type="match status" value="1"/>
</dbReference>
<dbReference type="STRING" id="196109.A0A136JEN7"/>
<protein>
    <submittedName>
        <fullName evidence="6">Bromodomain-containing protein</fullName>
    </submittedName>
</protein>
<dbReference type="Gene3D" id="3.30.710.10">
    <property type="entry name" value="Potassium Channel Kv1.1, Chain A"/>
    <property type="match status" value="1"/>
</dbReference>
<evidence type="ECO:0000256" key="3">
    <source>
        <dbReference type="SAM" id="MobiDB-lite"/>
    </source>
</evidence>
<keyword evidence="7" id="KW-1185">Reference proteome</keyword>
<evidence type="ECO:0000313" key="7">
    <source>
        <dbReference type="Proteomes" id="UP000070501"/>
    </source>
</evidence>
<dbReference type="InterPro" id="IPR001487">
    <property type="entry name" value="Bromodomain"/>
</dbReference>
<dbReference type="PANTHER" id="PTHR22880:SF225">
    <property type="entry name" value="BROMODOMAIN-CONTAINING PROTEIN BET-1-RELATED"/>
    <property type="match status" value="1"/>
</dbReference>
<dbReference type="Proteomes" id="UP000070501">
    <property type="component" value="Unassembled WGS sequence"/>
</dbReference>
<dbReference type="Pfam" id="PF00439">
    <property type="entry name" value="Bromodomain"/>
    <property type="match status" value="1"/>
</dbReference>
<dbReference type="SUPFAM" id="SSF47370">
    <property type="entry name" value="Bromodomain"/>
    <property type="match status" value="1"/>
</dbReference>
<dbReference type="InterPro" id="IPR011333">
    <property type="entry name" value="SKP1/BTB/POZ_sf"/>
</dbReference>
<dbReference type="AlphaFoldDB" id="A0A136JEN7"/>
<dbReference type="GO" id="GO:0006355">
    <property type="term" value="P:regulation of DNA-templated transcription"/>
    <property type="evidence" value="ECO:0007669"/>
    <property type="project" value="TreeGrafter"/>
</dbReference>
<dbReference type="SMART" id="SM00297">
    <property type="entry name" value="BROMO"/>
    <property type="match status" value="1"/>
</dbReference>
<feature type="domain" description="BTB" evidence="5">
    <location>
        <begin position="24"/>
        <end position="91"/>
    </location>
</feature>
<evidence type="ECO:0000256" key="2">
    <source>
        <dbReference type="PROSITE-ProRule" id="PRU00035"/>
    </source>
</evidence>
<feature type="domain" description="Bromo" evidence="4">
    <location>
        <begin position="315"/>
        <end position="380"/>
    </location>
</feature>
<dbReference type="PRINTS" id="PR00503">
    <property type="entry name" value="BROMODOMAIN"/>
</dbReference>
<evidence type="ECO:0000256" key="1">
    <source>
        <dbReference type="ARBA" id="ARBA00023117"/>
    </source>
</evidence>
<name>A0A136JEN7_9PEZI</name>
<dbReference type="GO" id="GO:0005634">
    <property type="term" value="C:nucleus"/>
    <property type="evidence" value="ECO:0007669"/>
    <property type="project" value="TreeGrafter"/>
</dbReference>
<organism evidence="6 7">
    <name type="scientific">Microdochium bolleyi</name>
    <dbReference type="NCBI Taxonomy" id="196109"/>
    <lineage>
        <taxon>Eukaryota</taxon>
        <taxon>Fungi</taxon>
        <taxon>Dikarya</taxon>
        <taxon>Ascomycota</taxon>
        <taxon>Pezizomycotina</taxon>
        <taxon>Sordariomycetes</taxon>
        <taxon>Xylariomycetidae</taxon>
        <taxon>Xylariales</taxon>
        <taxon>Microdochiaceae</taxon>
        <taxon>Microdochium</taxon>
    </lineage>
</organism>
<dbReference type="PANTHER" id="PTHR22880">
    <property type="entry name" value="FALZ-RELATED BROMODOMAIN-CONTAINING PROTEINS"/>
    <property type="match status" value="1"/>
</dbReference>
<dbReference type="Pfam" id="PF00651">
    <property type="entry name" value="BTB"/>
    <property type="match status" value="1"/>
</dbReference>
<dbReference type="InterPro" id="IPR050935">
    <property type="entry name" value="Bromo_chromatin_reader"/>
</dbReference>
<accession>A0A136JEN7</accession>
<evidence type="ECO:0000313" key="6">
    <source>
        <dbReference type="EMBL" id="KXJ95604.1"/>
    </source>
</evidence>
<dbReference type="Gene3D" id="1.20.920.10">
    <property type="entry name" value="Bromodomain-like"/>
    <property type="match status" value="1"/>
</dbReference>
<dbReference type="GO" id="GO:0000785">
    <property type="term" value="C:chromatin"/>
    <property type="evidence" value="ECO:0007669"/>
    <property type="project" value="TreeGrafter"/>
</dbReference>